<protein>
    <submittedName>
        <fullName evidence="5">Ribosomal protein S18 acetylase RimI-like enzyme</fullName>
    </submittedName>
</protein>
<evidence type="ECO:0000256" key="1">
    <source>
        <dbReference type="ARBA" id="ARBA00022679"/>
    </source>
</evidence>
<dbReference type="InterPro" id="IPR016181">
    <property type="entry name" value="Acyl_CoA_acyltransferase"/>
</dbReference>
<dbReference type="SUPFAM" id="SSF55729">
    <property type="entry name" value="Acyl-CoA N-acyltransferases (Nat)"/>
    <property type="match status" value="2"/>
</dbReference>
<evidence type="ECO:0000313" key="6">
    <source>
        <dbReference type="Proteomes" id="UP000579281"/>
    </source>
</evidence>
<keyword evidence="3" id="KW-0175">Coiled coil</keyword>
<dbReference type="CDD" id="cd04301">
    <property type="entry name" value="NAT_SF"/>
    <property type="match status" value="2"/>
</dbReference>
<keyword evidence="5" id="KW-0689">Ribosomal protein</keyword>
<evidence type="ECO:0000313" key="5">
    <source>
        <dbReference type="EMBL" id="MBB6217762.1"/>
    </source>
</evidence>
<dbReference type="InterPro" id="IPR050680">
    <property type="entry name" value="YpeA/RimI_acetyltransf"/>
</dbReference>
<feature type="coiled-coil region" evidence="3">
    <location>
        <begin position="7"/>
        <end position="34"/>
    </location>
</feature>
<dbReference type="Gene3D" id="3.40.630.30">
    <property type="match status" value="2"/>
</dbReference>
<comment type="caution">
    <text evidence="5">The sequence shown here is derived from an EMBL/GenBank/DDBJ whole genome shotgun (WGS) entry which is preliminary data.</text>
</comment>
<organism evidence="5 6">
    <name type="scientific">Anaerosolibacter carboniphilus</name>
    <dbReference type="NCBI Taxonomy" id="1417629"/>
    <lineage>
        <taxon>Bacteria</taxon>
        <taxon>Bacillati</taxon>
        <taxon>Bacillota</taxon>
        <taxon>Clostridia</taxon>
        <taxon>Peptostreptococcales</taxon>
        <taxon>Thermotaleaceae</taxon>
        <taxon>Anaerosolibacter</taxon>
    </lineage>
</organism>
<keyword evidence="2" id="KW-0012">Acyltransferase</keyword>
<keyword evidence="1" id="KW-0808">Transferase</keyword>
<dbReference type="AlphaFoldDB" id="A0A841L3Q1"/>
<keyword evidence="6" id="KW-1185">Reference proteome</keyword>
<evidence type="ECO:0000256" key="2">
    <source>
        <dbReference type="ARBA" id="ARBA00023315"/>
    </source>
</evidence>
<reference evidence="5 6" key="1">
    <citation type="submission" date="2020-08" db="EMBL/GenBank/DDBJ databases">
        <title>Genomic Encyclopedia of Type Strains, Phase IV (KMG-IV): sequencing the most valuable type-strain genomes for metagenomic binning, comparative biology and taxonomic classification.</title>
        <authorList>
            <person name="Goeker M."/>
        </authorList>
    </citation>
    <scope>NUCLEOTIDE SEQUENCE [LARGE SCALE GENOMIC DNA]</scope>
    <source>
        <strain evidence="5 6">DSM 103526</strain>
    </source>
</reference>
<evidence type="ECO:0000256" key="3">
    <source>
        <dbReference type="SAM" id="Coils"/>
    </source>
</evidence>
<dbReference type="Pfam" id="PF00583">
    <property type="entry name" value="Acetyltransf_1"/>
    <property type="match status" value="1"/>
</dbReference>
<feature type="domain" description="N-acetyltransferase" evidence="4">
    <location>
        <begin position="1"/>
        <end position="133"/>
    </location>
</feature>
<name>A0A841L3Q1_9FIRM</name>
<dbReference type="GO" id="GO:0005840">
    <property type="term" value="C:ribosome"/>
    <property type="evidence" value="ECO:0007669"/>
    <property type="project" value="UniProtKB-KW"/>
</dbReference>
<dbReference type="EMBL" id="JACHEN010000028">
    <property type="protein sequence ID" value="MBB6217762.1"/>
    <property type="molecule type" value="Genomic_DNA"/>
</dbReference>
<dbReference type="InterPro" id="IPR000182">
    <property type="entry name" value="GNAT_dom"/>
</dbReference>
<accession>A0A841L3Q1</accession>
<dbReference type="PANTHER" id="PTHR43420">
    <property type="entry name" value="ACETYLTRANSFERASE"/>
    <property type="match status" value="1"/>
</dbReference>
<dbReference type="RefSeq" id="WP_184312256.1">
    <property type="nucleotide sequence ID" value="NZ_JACHEN010000028.1"/>
</dbReference>
<gene>
    <name evidence="5" type="ORF">HNQ80_003885</name>
</gene>
<dbReference type="Proteomes" id="UP000579281">
    <property type="component" value="Unassembled WGS sequence"/>
</dbReference>
<dbReference type="PROSITE" id="PS51186">
    <property type="entry name" value="GNAT"/>
    <property type="match status" value="2"/>
</dbReference>
<dbReference type="Pfam" id="PF13673">
    <property type="entry name" value="Acetyltransf_10"/>
    <property type="match status" value="1"/>
</dbReference>
<proteinExistence type="predicted"/>
<evidence type="ECO:0000259" key="4">
    <source>
        <dbReference type="PROSITE" id="PS51186"/>
    </source>
</evidence>
<sequence>MIRKINKKDIDRVLEFLKRELETVNEDRIKEELKNIDNNRLIYESNSEIYGFTVAISNKELKRGKVILYVSETKRRNGIGEQLYLAALGYLERQDINYITTEIRTEKNHTGDFFIHRGFNKRYGYHSMMYTGGKVNSDLQLINYDDNYYEAYKKVYEDCFFEMRKELGFKPYRDCSSADKLIANKDKIFLLLDSQELIGSVLLLDNEIDDLIVNEEYQGQGYGKKLINFGINYCQSRGDKNISLGVIDWNAKAIALYVNSGFNIISKGEVYHRITK</sequence>
<keyword evidence="5" id="KW-0687">Ribonucleoprotein</keyword>
<dbReference type="GO" id="GO:0016747">
    <property type="term" value="F:acyltransferase activity, transferring groups other than amino-acyl groups"/>
    <property type="evidence" value="ECO:0007669"/>
    <property type="project" value="InterPro"/>
</dbReference>
<feature type="domain" description="N-acetyltransferase" evidence="4">
    <location>
        <begin position="139"/>
        <end position="276"/>
    </location>
</feature>